<accession>A0A556R1L1</accession>
<dbReference type="InterPro" id="IPR029063">
    <property type="entry name" value="SAM-dependent_MTases_sf"/>
</dbReference>
<feature type="compositionally biased region" description="Polar residues" evidence="1">
    <location>
        <begin position="694"/>
        <end position="705"/>
    </location>
</feature>
<dbReference type="CDD" id="cd18785">
    <property type="entry name" value="SF2_C"/>
    <property type="match status" value="1"/>
</dbReference>
<dbReference type="GO" id="GO:0004386">
    <property type="term" value="F:helicase activity"/>
    <property type="evidence" value="ECO:0007669"/>
    <property type="project" value="UniProtKB-KW"/>
</dbReference>
<dbReference type="SMART" id="SM00487">
    <property type="entry name" value="DEXDc"/>
    <property type="match status" value="1"/>
</dbReference>
<dbReference type="InterPro" id="IPR014001">
    <property type="entry name" value="Helicase_ATP-bd"/>
</dbReference>
<dbReference type="InterPro" id="IPR050742">
    <property type="entry name" value="Helicase_Restrict-Modif_Enz"/>
</dbReference>
<dbReference type="Pfam" id="PF13156">
    <property type="entry name" value="Mrr_cat_2"/>
    <property type="match status" value="1"/>
</dbReference>
<dbReference type="PROSITE" id="PS51192">
    <property type="entry name" value="HELICASE_ATP_BIND_1"/>
    <property type="match status" value="1"/>
</dbReference>
<dbReference type="GO" id="GO:0005829">
    <property type="term" value="C:cytosol"/>
    <property type="evidence" value="ECO:0007669"/>
    <property type="project" value="TreeGrafter"/>
</dbReference>
<feature type="region of interest" description="Disordered" evidence="1">
    <location>
        <begin position="686"/>
        <end position="728"/>
    </location>
</feature>
<dbReference type="InterPro" id="IPR041635">
    <property type="entry name" value="Type_ISP_LLaBIII_C"/>
</dbReference>
<dbReference type="InterPro" id="IPR053980">
    <property type="entry name" value="ISP_coupler"/>
</dbReference>
<evidence type="ECO:0000256" key="1">
    <source>
        <dbReference type="SAM" id="MobiDB-lite"/>
    </source>
</evidence>
<sequence length="1670" mass="188734">MTEYTDGTIAQSKPTDSLGEIFTSILADSVDKREQGTRFERAVEWFLKNDPAWVERLTGVWLWDEAPTNPGKQDTGIDLVAKDVDGTYWAIQAKCYSKARLANGDVATFFMNALADDQYQHYMIADTAPGYTSNLETYFNTHPDMDLVRMDLETMRDANLDWSAFVHGTKFKQRATYDPRPHQREAIDAVKQELSKADRCSMVMACGTGKTLTSLRLTEEMLGEGGTVLFLAPSISLVSQTMRDWVNQVRVPINVYVVCSDGKASKLSEESYGQLSDIPFPATTNPVTVSQRFHVNEKALNVVFSTYQSIQVIHDAQEKGLPDFDLTICDEAHRTTGVIDGEAAFRKIHDSHFIRSNKRLYMTATPRIFSEGARNKADAGAIQIASMDDTHIFGKIAYRLSFGKAVDQHLLTDYKIVVMQVAESMMGKRMQEMYGAKDSEIPLDDAAKFVGCWKALFDRKRSHSISDIDIADSSPTAIEDDSSQTILHHAIAFAPSIKASKALTERFRAVIDDYTSNLEDSSENKALIDANKEVLVDIQHVDGGMDSQTRKTRLDWLAASTADNECHILSNARCLAEGIDVPDLDAVMYLSSRKSKIDIIQSVGRVMRRSHGKKYGYIIIPVVIPLGADADSVLSSGAYKPVWDVVTALRSHDERLDAVINSASLGDTDALSRIIEVDVLDESKLRKNKRRNGQPANRTNQIGSQESDDRKITDENIQEENSSQPELDFDLSEMARGINAQIVRKCGTKIYWGEWTDDIASITRSRIDKITELVSKEGPARSAFLTFLQGLQDSLNPGYSEADAIAVLAQHEITKPIFETLFTNKEVLANNPIIKGLDRALNALYAAGLPDSIDSVTLRDLYASVRLSAAQLQSDLAKQNLIKEIYNDFFTKAFKDTADSLGIVYTPVEVVDAQLHMVERALQREFNQSLSDKGVHILDGFAGTGTYICRLIEDRSLISDEDLPYKYNHDLHSNEIVPLAETIMDINIEQSYHKRVGGDYQPFPGALLTDTFQMYTQDDPLDLGVFVENTARVKEQKDLPIKIIIGNPPYRAGDSQNTGNQNTRYPELDKRVEETYVANSDATLNNSLYDHYIRAFRWASDRIGSSGIVCFVSNGGWLTSAAGAGVRRCFTEEFNDIYVYNLRGNQRTLGEESRREGGKIFDSGSRATIAITLLVKNPNSNRHGIIHYCDIGDYLSREDKLGILTQAVTKDPEWTSLEQDKHGDWLNHRDDSYKSFIPAGIQVGTRKLKTGLFSIWSAGVKTNRDSWCYNSERDIVIENMQRTVDTYNSELLRWQQADKSANVQSFLTRDQTRIKWTHEVYNDIIQNRKAEFNIKHVRLALYRPFFKQWQYMDPQFNNRVYLQPQIFPASNVENLAIITGERGPFITNLVPDLELNHHGQCFPLYWYEQINGAQQGQLAINRDPISGETPRWVQHSAITDTTLRVFREAYQSIHLSHHVHRKNTTLKVSRDPRISKEDIFFYVYGILHSPEYRQRFGNNLKKELPRIPLANDFVAFMNAGRALADLHLNYETVENWPLMEVGNSKEPGRTEKMKYPQRIKDPETGKRVPDRTVLQVAEHLTLHGIPLRAYEYVVNGKSAIGWLIDRYKVTTDNKSGITNDPNNYSDNPRYIVELVEKVVTVSMKTLDIVESLPPLEELPQPTDWPADWRI</sequence>
<dbReference type="Gene3D" id="3.40.50.150">
    <property type="entry name" value="Vaccinia Virus protein VP39"/>
    <property type="match status" value="1"/>
</dbReference>
<dbReference type="Pfam" id="PF22240">
    <property type="entry name" value="ISP_coupler"/>
    <property type="match status" value="1"/>
</dbReference>
<dbReference type="GO" id="GO:0003677">
    <property type="term" value="F:DNA binding"/>
    <property type="evidence" value="ECO:0007669"/>
    <property type="project" value="InterPro"/>
</dbReference>
<dbReference type="EMBL" id="VMHK01000005">
    <property type="protein sequence ID" value="TSJ82788.1"/>
    <property type="molecule type" value="Genomic_DNA"/>
</dbReference>
<dbReference type="Proteomes" id="UP000316508">
    <property type="component" value="Unassembled WGS sequence"/>
</dbReference>
<dbReference type="InterPro" id="IPR006935">
    <property type="entry name" value="Helicase/UvrB_N"/>
</dbReference>
<evidence type="ECO:0000313" key="4">
    <source>
        <dbReference type="Proteomes" id="UP000316508"/>
    </source>
</evidence>
<dbReference type="Gene3D" id="3.40.50.300">
    <property type="entry name" value="P-loop containing nucleotide triphosphate hydrolases"/>
    <property type="match status" value="2"/>
</dbReference>
<dbReference type="InterPro" id="IPR027417">
    <property type="entry name" value="P-loop_NTPase"/>
</dbReference>
<keyword evidence="4" id="KW-1185">Reference proteome</keyword>
<proteinExistence type="predicted"/>
<dbReference type="GO" id="GO:0005524">
    <property type="term" value="F:ATP binding"/>
    <property type="evidence" value="ECO:0007669"/>
    <property type="project" value="InterPro"/>
</dbReference>
<evidence type="ECO:0000259" key="2">
    <source>
        <dbReference type="PROSITE" id="PS51192"/>
    </source>
</evidence>
<dbReference type="SMART" id="SM00490">
    <property type="entry name" value="HELICc"/>
    <property type="match status" value="1"/>
</dbReference>
<gene>
    <name evidence="3" type="ORF">FPK30_06645</name>
</gene>
<dbReference type="SUPFAM" id="SSF53335">
    <property type="entry name" value="S-adenosyl-L-methionine-dependent methyltransferases"/>
    <property type="match status" value="1"/>
</dbReference>
<dbReference type="InterPro" id="IPR011335">
    <property type="entry name" value="Restrct_endonuc-II-like"/>
</dbReference>
<keyword evidence="3" id="KW-0378">Hydrolase</keyword>
<dbReference type="SUPFAM" id="SSF52540">
    <property type="entry name" value="P-loop containing nucleoside triphosphate hydrolases"/>
    <property type="match status" value="1"/>
</dbReference>
<dbReference type="Pfam" id="PF04851">
    <property type="entry name" value="ResIII"/>
    <property type="match status" value="1"/>
</dbReference>
<dbReference type="SUPFAM" id="SSF52980">
    <property type="entry name" value="Restriction endonuclease-like"/>
    <property type="match status" value="1"/>
</dbReference>
<name>A0A556R1L1_9BIFI</name>
<dbReference type="InterPro" id="IPR039442">
    <property type="entry name" value="Mrr-like_dom"/>
</dbReference>
<keyword evidence="3" id="KW-0547">Nucleotide-binding</keyword>
<dbReference type="Pfam" id="PF00271">
    <property type="entry name" value="Helicase_C"/>
    <property type="match status" value="1"/>
</dbReference>
<organism evidence="3 4">
    <name type="scientific">Bifidobacterium apousia</name>
    <dbReference type="NCBI Taxonomy" id="2750996"/>
    <lineage>
        <taxon>Bacteria</taxon>
        <taxon>Bacillati</taxon>
        <taxon>Actinomycetota</taxon>
        <taxon>Actinomycetes</taxon>
        <taxon>Bifidobacteriales</taxon>
        <taxon>Bifidobacteriaceae</taxon>
        <taxon>Bifidobacterium</taxon>
    </lineage>
</organism>
<dbReference type="GO" id="GO:0016787">
    <property type="term" value="F:hydrolase activity"/>
    <property type="evidence" value="ECO:0007669"/>
    <property type="project" value="InterPro"/>
</dbReference>
<keyword evidence="3" id="KW-0067">ATP-binding</keyword>
<comment type="caution">
    <text evidence="3">The sequence shown here is derived from an EMBL/GenBank/DDBJ whole genome shotgun (WGS) entry which is preliminary data.</text>
</comment>
<keyword evidence="3" id="KW-0347">Helicase</keyword>
<dbReference type="RefSeq" id="WP_144085838.1">
    <property type="nucleotide sequence ID" value="NZ_VMHK01000005.1"/>
</dbReference>
<dbReference type="Pfam" id="PF18135">
    <property type="entry name" value="Type_ISP_C"/>
    <property type="match status" value="1"/>
</dbReference>
<feature type="domain" description="Helicase ATP-binding" evidence="2">
    <location>
        <begin position="191"/>
        <end position="384"/>
    </location>
</feature>
<dbReference type="PANTHER" id="PTHR47396">
    <property type="entry name" value="TYPE I RESTRICTION ENZYME ECOKI R PROTEIN"/>
    <property type="match status" value="1"/>
</dbReference>
<dbReference type="InterPro" id="IPR001650">
    <property type="entry name" value="Helicase_C-like"/>
</dbReference>
<evidence type="ECO:0000313" key="3">
    <source>
        <dbReference type="EMBL" id="TSJ82788.1"/>
    </source>
</evidence>
<dbReference type="PANTHER" id="PTHR47396:SF1">
    <property type="entry name" value="ATP-DEPENDENT HELICASE IRC3-RELATED"/>
    <property type="match status" value="1"/>
</dbReference>
<protein>
    <submittedName>
        <fullName evidence="3">DEAD/DEAH box helicase</fullName>
    </submittedName>
</protein>
<reference evidence="3 4" key="1">
    <citation type="submission" date="2019-07" db="EMBL/GenBank/DDBJ databases">
        <title>Bifidobacterium asteroides genomes.</title>
        <authorList>
            <person name="Zheng H."/>
        </authorList>
    </citation>
    <scope>NUCLEOTIDE SEQUENCE [LARGE SCALE GENOMIC DNA]</scope>
    <source>
        <strain evidence="3 4">W8102</strain>
    </source>
</reference>